<dbReference type="SUPFAM" id="SSF64268">
    <property type="entry name" value="PX domain"/>
    <property type="match status" value="1"/>
</dbReference>
<dbReference type="Gene3D" id="3.30.1520.10">
    <property type="entry name" value="Phox-like domain"/>
    <property type="match status" value="1"/>
</dbReference>
<accession>A0A7S2Y7U7</accession>
<evidence type="ECO:0000256" key="8">
    <source>
        <dbReference type="ARBA" id="ARBA00022840"/>
    </source>
</evidence>
<dbReference type="SUPFAM" id="SSF56112">
    <property type="entry name" value="Protein kinase-like (PK-like)"/>
    <property type="match status" value="1"/>
</dbReference>
<dbReference type="PANTHER" id="PTHR24351">
    <property type="entry name" value="RIBOSOMAL PROTEIN S6 KINASE"/>
    <property type="match status" value="1"/>
</dbReference>
<dbReference type="InterPro" id="IPR008271">
    <property type="entry name" value="Ser/Thr_kinase_AS"/>
</dbReference>
<dbReference type="EMBL" id="HBHT01012870">
    <property type="protein sequence ID" value="CAD9958175.1"/>
    <property type="molecule type" value="Transcribed_RNA"/>
</dbReference>
<evidence type="ECO:0000256" key="3">
    <source>
        <dbReference type="ARBA" id="ARBA00022527"/>
    </source>
</evidence>
<evidence type="ECO:0000259" key="13">
    <source>
        <dbReference type="PROSITE" id="PS50011"/>
    </source>
</evidence>
<feature type="binding site" evidence="11">
    <location>
        <position position="342"/>
    </location>
    <ligand>
        <name>ATP</name>
        <dbReference type="ChEBI" id="CHEBI:30616"/>
    </ligand>
</feature>
<dbReference type="SMART" id="SM00133">
    <property type="entry name" value="S_TK_X"/>
    <property type="match status" value="1"/>
</dbReference>
<comment type="catalytic activity">
    <reaction evidence="9">
        <text>L-threonyl-[protein] + ATP = O-phospho-L-threonyl-[protein] + ADP + H(+)</text>
        <dbReference type="Rhea" id="RHEA:46608"/>
        <dbReference type="Rhea" id="RHEA-COMP:11060"/>
        <dbReference type="Rhea" id="RHEA-COMP:11605"/>
        <dbReference type="ChEBI" id="CHEBI:15378"/>
        <dbReference type="ChEBI" id="CHEBI:30013"/>
        <dbReference type="ChEBI" id="CHEBI:30616"/>
        <dbReference type="ChEBI" id="CHEBI:61977"/>
        <dbReference type="ChEBI" id="CHEBI:456216"/>
        <dbReference type="EC" id="2.7.11.1"/>
    </reaction>
</comment>
<evidence type="ECO:0000256" key="4">
    <source>
        <dbReference type="ARBA" id="ARBA00022553"/>
    </source>
</evidence>
<dbReference type="PROSITE" id="PS50195">
    <property type="entry name" value="PX"/>
    <property type="match status" value="1"/>
</dbReference>
<dbReference type="InterPro" id="IPR017441">
    <property type="entry name" value="Protein_kinase_ATP_BS"/>
</dbReference>
<evidence type="ECO:0000259" key="14">
    <source>
        <dbReference type="PROSITE" id="PS50195"/>
    </source>
</evidence>
<keyword evidence="5" id="KW-0808">Transferase</keyword>
<evidence type="ECO:0000256" key="1">
    <source>
        <dbReference type="ARBA" id="ARBA00009903"/>
    </source>
</evidence>
<dbReference type="GO" id="GO:0035091">
    <property type="term" value="F:phosphatidylinositol binding"/>
    <property type="evidence" value="ECO:0007669"/>
    <property type="project" value="InterPro"/>
</dbReference>
<evidence type="ECO:0000256" key="2">
    <source>
        <dbReference type="ARBA" id="ARBA00012513"/>
    </source>
</evidence>
<dbReference type="GO" id="GO:0004674">
    <property type="term" value="F:protein serine/threonine kinase activity"/>
    <property type="evidence" value="ECO:0007669"/>
    <property type="project" value="UniProtKB-KW"/>
</dbReference>
<dbReference type="Gene3D" id="1.10.510.10">
    <property type="entry name" value="Transferase(Phosphotransferase) domain 1"/>
    <property type="match status" value="1"/>
</dbReference>
<keyword evidence="6 11" id="KW-0547">Nucleotide-binding</keyword>
<dbReference type="PROSITE" id="PS51285">
    <property type="entry name" value="AGC_KINASE_CTER"/>
    <property type="match status" value="1"/>
</dbReference>
<evidence type="ECO:0000256" key="11">
    <source>
        <dbReference type="PROSITE-ProRule" id="PRU10141"/>
    </source>
</evidence>
<keyword evidence="7" id="KW-0418">Kinase</keyword>
<dbReference type="Gene3D" id="3.30.200.20">
    <property type="entry name" value="Phosphorylase Kinase, domain 1"/>
    <property type="match status" value="1"/>
</dbReference>
<proteinExistence type="inferred from homology"/>
<dbReference type="InterPro" id="IPR000961">
    <property type="entry name" value="AGC-kinase_C"/>
</dbReference>
<dbReference type="EC" id="2.7.11.1" evidence="2"/>
<feature type="domain" description="Protein kinase" evidence="13">
    <location>
        <begin position="313"/>
        <end position="571"/>
    </location>
</feature>
<evidence type="ECO:0000256" key="9">
    <source>
        <dbReference type="ARBA" id="ARBA00047899"/>
    </source>
</evidence>
<dbReference type="GO" id="GO:0005524">
    <property type="term" value="F:ATP binding"/>
    <property type="evidence" value="ECO:0007669"/>
    <property type="project" value="UniProtKB-UniRule"/>
</dbReference>
<keyword evidence="3" id="KW-0723">Serine/threonine-protein kinase</keyword>
<dbReference type="InterPro" id="IPR036871">
    <property type="entry name" value="PX_dom_sf"/>
</dbReference>
<dbReference type="InterPro" id="IPR001683">
    <property type="entry name" value="PX_dom"/>
</dbReference>
<evidence type="ECO:0000256" key="5">
    <source>
        <dbReference type="ARBA" id="ARBA00022679"/>
    </source>
</evidence>
<dbReference type="InterPro" id="IPR011009">
    <property type="entry name" value="Kinase-like_dom_sf"/>
</dbReference>
<dbReference type="CDD" id="cd06093">
    <property type="entry name" value="PX_domain"/>
    <property type="match status" value="1"/>
</dbReference>
<protein>
    <recommendedName>
        <fullName evidence="2">non-specific serine/threonine protein kinase</fullName>
        <ecNumber evidence="2">2.7.11.1</ecNumber>
    </recommendedName>
</protein>
<feature type="compositionally biased region" description="Acidic residues" evidence="12">
    <location>
        <begin position="176"/>
        <end position="187"/>
    </location>
</feature>
<feature type="domain" description="PX" evidence="14">
    <location>
        <begin position="1"/>
        <end position="112"/>
    </location>
</feature>
<evidence type="ECO:0000256" key="6">
    <source>
        <dbReference type="ARBA" id="ARBA00022741"/>
    </source>
</evidence>
<dbReference type="AlphaFoldDB" id="A0A7S2Y7U7"/>
<feature type="region of interest" description="Disordered" evidence="12">
    <location>
        <begin position="262"/>
        <end position="283"/>
    </location>
</feature>
<dbReference type="Pfam" id="PF00787">
    <property type="entry name" value="PX"/>
    <property type="match status" value="1"/>
</dbReference>
<dbReference type="FunFam" id="1.10.510.10:FF:000008">
    <property type="entry name" value="Non-specific serine/threonine protein kinase"/>
    <property type="match status" value="1"/>
</dbReference>
<reference evidence="16" key="1">
    <citation type="submission" date="2021-01" db="EMBL/GenBank/DDBJ databases">
        <authorList>
            <person name="Corre E."/>
            <person name="Pelletier E."/>
            <person name="Niang G."/>
            <person name="Scheremetjew M."/>
            <person name="Finn R."/>
            <person name="Kale V."/>
            <person name="Holt S."/>
            <person name="Cochrane G."/>
            <person name="Meng A."/>
            <person name="Brown T."/>
            <person name="Cohen L."/>
        </authorList>
    </citation>
    <scope>NUCLEOTIDE SEQUENCE</scope>
    <source>
        <strain evidence="16">CCMP125</strain>
    </source>
</reference>
<evidence type="ECO:0000256" key="12">
    <source>
        <dbReference type="SAM" id="MobiDB-lite"/>
    </source>
</evidence>
<feature type="domain" description="AGC-kinase C-terminal" evidence="15">
    <location>
        <begin position="572"/>
        <end position="650"/>
    </location>
</feature>
<organism evidence="16">
    <name type="scientific">Entomoneis paludosa</name>
    <dbReference type="NCBI Taxonomy" id="265537"/>
    <lineage>
        <taxon>Eukaryota</taxon>
        <taxon>Sar</taxon>
        <taxon>Stramenopiles</taxon>
        <taxon>Ochrophyta</taxon>
        <taxon>Bacillariophyta</taxon>
        <taxon>Bacillariophyceae</taxon>
        <taxon>Bacillariophycidae</taxon>
        <taxon>Entomoneidaceae</taxon>
        <taxon>Entomoneis</taxon>
    </lineage>
</organism>
<evidence type="ECO:0000256" key="7">
    <source>
        <dbReference type="ARBA" id="ARBA00022777"/>
    </source>
</evidence>
<feature type="region of interest" description="Disordered" evidence="12">
    <location>
        <begin position="163"/>
        <end position="201"/>
    </location>
</feature>
<comment type="catalytic activity">
    <reaction evidence="10">
        <text>L-seryl-[protein] + ATP = O-phospho-L-seryl-[protein] + ADP + H(+)</text>
        <dbReference type="Rhea" id="RHEA:17989"/>
        <dbReference type="Rhea" id="RHEA-COMP:9863"/>
        <dbReference type="Rhea" id="RHEA-COMP:11604"/>
        <dbReference type="ChEBI" id="CHEBI:15378"/>
        <dbReference type="ChEBI" id="CHEBI:29999"/>
        <dbReference type="ChEBI" id="CHEBI:30616"/>
        <dbReference type="ChEBI" id="CHEBI:83421"/>
        <dbReference type="ChEBI" id="CHEBI:456216"/>
        <dbReference type="EC" id="2.7.11.1"/>
    </reaction>
</comment>
<sequence>MIPQAPVAEVPINIVGCGRAADGVVYAIAVSQPVQSWSVLRSHDDFLVLSDAFKSTTAPPCPPLRSDAAMNQASMEQGRHELQQWLSSVLYHPGVSDSPAMRQFLTDGANMIPQQYEGIHWTPFTSVAVPQAPPMQGLPTASAGVTQQQGNSVDDMDMDYMFTMGEDEGGQPQQPQEDDNQIAEEDTIPSASERYKPTNEAVADEDEMDIMQYAGEVEMIDDIGSLAQSMGASHLGRSLQLQAEINKKMGTSNAGQQPLGAGIKMGGAPQRPAPSNSSGIGSAVANAMSNETNYHQPAQHHRPAQSSPRLDSFKMIKVIGKGSFGKVFLVRENKTGEIYALKVLRKDNIIRRNQIEHTKTERSVLGYIRHPFIVGLNMAFQSKDKLYFVLDYCAGGELFFHLGKLGRFQEDRAMFYAAEIVLAISYVHSLDIVYRDLKPENVLLDHRGHIRLTDFGLSKEGIISSSSGAHSFCGTPEYLAPEILNRQGHGRAVDWWSLGALLYEMLTGLPPFYCQDRERLFEKIRRSELAYPSTVKPDAKILLKGLLTKDPKMRLGSGPADAEDIQKQAFFRPIVWDKLFRGEVQPPWVPSITSSLDTSQFDKEFTTMPVFSPQSIQRGGAPGFGTTPANGDNPFDGFTFTDQTLFLGPAPTRAGNQ</sequence>
<dbReference type="FunFam" id="3.30.200.20:FF:000524">
    <property type="entry name" value="Non-specific serine/threonine protein kinase"/>
    <property type="match status" value="1"/>
</dbReference>
<gene>
    <name evidence="16" type="ORF">APAL1065_LOCUS8611</name>
</gene>
<keyword evidence="4" id="KW-0597">Phosphoprotein</keyword>
<dbReference type="PROSITE" id="PS50011">
    <property type="entry name" value="PROTEIN_KINASE_DOM"/>
    <property type="match status" value="1"/>
</dbReference>
<dbReference type="InterPro" id="IPR000719">
    <property type="entry name" value="Prot_kinase_dom"/>
</dbReference>
<keyword evidence="8 11" id="KW-0067">ATP-binding</keyword>
<dbReference type="PROSITE" id="PS00107">
    <property type="entry name" value="PROTEIN_KINASE_ATP"/>
    <property type="match status" value="1"/>
</dbReference>
<evidence type="ECO:0000313" key="16">
    <source>
        <dbReference type="EMBL" id="CAD9958175.1"/>
    </source>
</evidence>
<evidence type="ECO:0000256" key="10">
    <source>
        <dbReference type="ARBA" id="ARBA00048679"/>
    </source>
</evidence>
<dbReference type="SMART" id="SM00220">
    <property type="entry name" value="S_TKc"/>
    <property type="match status" value="1"/>
</dbReference>
<name>A0A7S2Y7U7_9STRA</name>
<dbReference type="PROSITE" id="PS00108">
    <property type="entry name" value="PROTEIN_KINASE_ST"/>
    <property type="match status" value="1"/>
</dbReference>
<comment type="similarity">
    <text evidence="1">Belongs to the protein kinase superfamily. AGC Ser/Thr protein kinase family.</text>
</comment>
<dbReference type="Pfam" id="PF00069">
    <property type="entry name" value="Pkinase"/>
    <property type="match status" value="1"/>
</dbReference>
<evidence type="ECO:0000259" key="15">
    <source>
        <dbReference type="PROSITE" id="PS51285"/>
    </source>
</evidence>